<dbReference type="InterPro" id="IPR013785">
    <property type="entry name" value="Aldolase_TIM"/>
</dbReference>
<dbReference type="CDD" id="cd01335">
    <property type="entry name" value="Radical_SAM"/>
    <property type="match status" value="1"/>
</dbReference>
<proteinExistence type="predicted"/>
<sequence>MLYSQRPKPCNVCWKAEDNGKVSKRIQVNKQFEGWEYTTNGSGYMYTMPQYYDLRPGNVCNLKCVMCNPQNSSKWIEDNHLSMTPYGEIVKFSDETINDILSNSAIIKRLQLAGGEPFYMPSVKRLLKGLVDSGDSKHINLQITTNLTIINKSILQLLEHFQKIVITISVDGIGEVGEYIRFPMNWEKFENNLDTLLQQKHIYTAVNCTKSQLNAEHIDTLLDWCKEKGLTDVDINDLTDPSILAVGSPRSELITWLTALDNHRGTDSKSALPWIYE</sequence>
<organism evidence="6">
    <name type="scientific">marine metagenome</name>
    <dbReference type="NCBI Taxonomy" id="408172"/>
    <lineage>
        <taxon>unclassified sequences</taxon>
        <taxon>metagenomes</taxon>
        <taxon>ecological metagenomes</taxon>
    </lineage>
</organism>
<keyword evidence="2" id="KW-0479">Metal-binding</keyword>
<dbReference type="SUPFAM" id="SSF102114">
    <property type="entry name" value="Radical SAM enzymes"/>
    <property type="match status" value="1"/>
</dbReference>
<keyword evidence="3" id="KW-0408">Iron</keyword>
<feature type="domain" description="Radical SAM core" evidence="5">
    <location>
        <begin position="56"/>
        <end position="199"/>
    </location>
</feature>
<name>A0A382DFD5_9ZZZZ</name>
<evidence type="ECO:0000256" key="2">
    <source>
        <dbReference type="ARBA" id="ARBA00022723"/>
    </source>
</evidence>
<keyword evidence="4" id="KW-0411">Iron-sulfur</keyword>
<gene>
    <name evidence="6" type="ORF">METZ01_LOCUS189191</name>
</gene>
<dbReference type="GO" id="GO:0051536">
    <property type="term" value="F:iron-sulfur cluster binding"/>
    <property type="evidence" value="ECO:0007669"/>
    <property type="project" value="UniProtKB-KW"/>
</dbReference>
<dbReference type="Pfam" id="PF04055">
    <property type="entry name" value="Radical_SAM"/>
    <property type="match status" value="1"/>
</dbReference>
<evidence type="ECO:0000313" key="6">
    <source>
        <dbReference type="EMBL" id="SVB36337.1"/>
    </source>
</evidence>
<dbReference type="PANTHER" id="PTHR11228:SF7">
    <property type="entry name" value="PQQA PEPTIDE CYCLASE"/>
    <property type="match status" value="1"/>
</dbReference>
<dbReference type="AlphaFoldDB" id="A0A382DFD5"/>
<dbReference type="Gene3D" id="3.20.20.70">
    <property type="entry name" value="Aldolase class I"/>
    <property type="match status" value="1"/>
</dbReference>
<dbReference type="SFLD" id="SFLDG01067">
    <property type="entry name" value="SPASM/twitch_domain_containing"/>
    <property type="match status" value="1"/>
</dbReference>
<dbReference type="PANTHER" id="PTHR11228">
    <property type="entry name" value="RADICAL SAM DOMAIN PROTEIN"/>
    <property type="match status" value="1"/>
</dbReference>
<keyword evidence="1" id="KW-0949">S-adenosyl-L-methionine</keyword>
<dbReference type="InterPro" id="IPR050377">
    <property type="entry name" value="Radical_SAM_PqqE_MftC-like"/>
</dbReference>
<dbReference type="NCBIfam" id="NF033640">
    <property type="entry name" value="N_Twi_rSAM"/>
    <property type="match status" value="1"/>
</dbReference>
<evidence type="ECO:0000259" key="5">
    <source>
        <dbReference type="Pfam" id="PF04055"/>
    </source>
</evidence>
<dbReference type="SFLD" id="SFLDS00029">
    <property type="entry name" value="Radical_SAM"/>
    <property type="match status" value="1"/>
</dbReference>
<evidence type="ECO:0000256" key="3">
    <source>
        <dbReference type="ARBA" id="ARBA00023004"/>
    </source>
</evidence>
<protein>
    <recommendedName>
        <fullName evidence="5">Radical SAM core domain-containing protein</fullName>
    </recommendedName>
</protein>
<dbReference type="EMBL" id="UINC01038804">
    <property type="protein sequence ID" value="SVB36337.1"/>
    <property type="molecule type" value="Genomic_DNA"/>
</dbReference>
<dbReference type="GO" id="GO:0003824">
    <property type="term" value="F:catalytic activity"/>
    <property type="evidence" value="ECO:0007669"/>
    <property type="project" value="InterPro"/>
</dbReference>
<dbReference type="InterPro" id="IPR058240">
    <property type="entry name" value="rSAM_sf"/>
</dbReference>
<dbReference type="InterPro" id="IPR007197">
    <property type="entry name" value="rSAM"/>
</dbReference>
<reference evidence="6" key="1">
    <citation type="submission" date="2018-05" db="EMBL/GenBank/DDBJ databases">
        <authorList>
            <person name="Lanie J.A."/>
            <person name="Ng W.-L."/>
            <person name="Kazmierczak K.M."/>
            <person name="Andrzejewski T.M."/>
            <person name="Davidsen T.M."/>
            <person name="Wayne K.J."/>
            <person name="Tettelin H."/>
            <person name="Glass J.I."/>
            <person name="Rusch D."/>
            <person name="Podicherti R."/>
            <person name="Tsui H.-C.T."/>
            <person name="Winkler M.E."/>
        </authorList>
    </citation>
    <scope>NUCLEOTIDE SEQUENCE</scope>
</reference>
<evidence type="ECO:0000256" key="4">
    <source>
        <dbReference type="ARBA" id="ARBA00023014"/>
    </source>
</evidence>
<accession>A0A382DFD5</accession>
<evidence type="ECO:0000256" key="1">
    <source>
        <dbReference type="ARBA" id="ARBA00022691"/>
    </source>
</evidence>
<dbReference type="GO" id="GO:0046872">
    <property type="term" value="F:metal ion binding"/>
    <property type="evidence" value="ECO:0007669"/>
    <property type="project" value="UniProtKB-KW"/>
</dbReference>